<dbReference type="RefSeq" id="WP_130533754.1">
    <property type="nucleotide sequence ID" value="NZ_SHMG01000002.1"/>
</dbReference>
<feature type="domain" description="NrS-1 polymerase-like helicase" evidence="2">
    <location>
        <begin position="495"/>
        <end position="602"/>
    </location>
</feature>
<dbReference type="Pfam" id="PF13362">
    <property type="entry name" value="Toprim_3"/>
    <property type="match status" value="1"/>
</dbReference>
<comment type="caution">
    <text evidence="3">The sequence shown here is derived from an EMBL/GenBank/DDBJ whole genome shotgun (WGS) entry which is preliminary data.</text>
</comment>
<dbReference type="Pfam" id="PF19263">
    <property type="entry name" value="DUF5906"/>
    <property type="match status" value="1"/>
</dbReference>
<reference evidence="3 4" key="1">
    <citation type="submission" date="2019-02" db="EMBL/GenBank/DDBJ databases">
        <title>WGS of Pseudoxanthomonas species novum from clinical isolates.</title>
        <authorList>
            <person name="Bernier A.-M."/>
            <person name="Bernard K."/>
            <person name="Vachon A."/>
        </authorList>
    </citation>
    <scope>NUCLEOTIDE SEQUENCE [LARGE SCALE GENOMIC DNA]</scope>
    <source>
        <strain evidence="3 4">NML130969</strain>
    </source>
</reference>
<accession>A0A4Q8M7X5</accession>
<dbReference type="Gene3D" id="3.40.50.300">
    <property type="entry name" value="P-loop containing nucleotide triphosphate hydrolases"/>
    <property type="match status" value="1"/>
</dbReference>
<evidence type="ECO:0000313" key="4">
    <source>
        <dbReference type="Proteomes" id="UP000294164"/>
    </source>
</evidence>
<sequence length="795" mass="87826">MVASNYSDVLGQLLDAGLIIPNDGLRIGTHKPVRVLVQDGGRERRGWYLLKEWSPSYDRLLIVGSFGIWRGSSNGAQKVALPKDDTGRVTPEQREAMKHVWAEAAKSAELQRKQEAEAAATRALKAWARLQPDGASPYLQRKGVLGYGLKFTQHGTAVVPLTDTTGKIHGLQFLRSAAQAQEAKRPSKEFWPAGLAKKGHFHLLGHTPHWIVLVAEGYATAASLHASTGYPVACAFDAGNLQPVAEALRKRYKRAKILVCADDDCWTEGNPGITAASTAAMAVAGEWMRPVFADEDGRQARHAANGAKATDFNDLHALEGLPAVGAQVAARLSDLKWSPPALRAVPSSEPGGGGGKLRPIQQLDELLERYSLIYGGGGAVFDRREHCLLPLTDMKNACIRPELHKAWMEHVDRDIVRPAEVGFDPAGEDPAVTCNLWGGWPTAPRPGKCDRIIELLHYLCSEERNSRELFDWVLRWCAYPVQHPGAKMKSCVVVHGGQGAGKNLFFEAIMAIYGQYGSILDQNALVDKHNDWASRKLFLIADEVVAQAHRFEQKNLLKVLVTGVKIRINPKHIAAYDEVNHCNLVFLSNEKMPVVLEKDDRRHCVIWTPAKKDPAYYRAIMAELANGGIAALHDYLLNVDLGDFDPGTLPPTTKAKSDLIALAKDSPEDFIEALADWNIPPLRPMPGLTEDWYRVYQRWCANTGVKPASMKRFVSSLEKDCRIPTARKCHLQGQTKTNPLSTLMFGLSAPEGQSEFTWLGEQIVAMRHRMQDYFAGHRQDADSWEDKHGGFGGDE</sequence>
<gene>
    <name evidence="3" type="ORF">EA655_05610</name>
</gene>
<proteinExistence type="predicted"/>
<dbReference type="AlphaFoldDB" id="A0A4Q8M7X5"/>
<feature type="domain" description="Toprim" evidence="1">
    <location>
        <begin position="212"/>
        <end position="320"/>
    </location>
</feature>
<dbReference type="Proteomes" id="UP000294164">
    <property type="component" value="Unassembled WGS sequence"/>
</dbReference>
<evidence type="ECO:0000313" key="3">
    <source>
        <dbReference type="EMBL" id="TAA45662.1"/>
    </source>
</evidence>
<dbReference type="OrthoDB" id="110640at2"/>
<dbReference type="InterPro" id="IPR027417">
    <property type="entry name" value="P-loop_NTPase"/>
</dbReference>
<dbReference type="InterPro" id="IPR034154">
    <property type="entry name" value="TOPRIM_DnaG/twinkle"/>
</dbReference>
<protein>
    <submittedName>
        <fullName evidence="3">Toprim domain-containing protein</fullName>
    </submittedName>
</protein>
<dbReference type="InterPro" id="IPR006171">
    <property type="entry name" value="TOPRIM_dom"/>
</dbReference>
<evidence type="ECO:0000259" key="2">
    <source>
        <dbReference type="Pfam" id="PF19263"/>
    </source>
</evidence>
<dbReference type="EMBL" id="SHMG01000002">
    <property type="protein sequence ID" value="TAA45662.1"/>
    <property type="molecule type" value="Genomic_DNA"/>
</dbReference>
<dbReference type="InterPro" id="IPR045455">
    <property type="entry name" value="NrS-1_pol-like_helicase"/>
</dbReference>
<dbReference type="SUPFAM" id="SSF52540">
    <property type="entry name" value="P-loop containing nucleoside triphosphate hydrolases"/>
    <property type="match status" value="1"/>
</dbReference>
<dbReference type="CDD" id="cd01029">
    <property type="entry name" value="TOPRIM_primases"/>
    <property type="match status" value="1"/>
</dbReference>
<evidence type="ECO:0000259" key="1">
    <source>
        <dbReference type="Pfam" id="PF13362"/>
    </source>
</evidence>
<name>A0A4Q8M7X5_9GAMM</name>
<organism evidence="3 4">
    <name type="scientific">Pseudoxanthomonas winnipegensis</name>
    <dbReference type="NCBI Taxonomy" id="2480810"/>
    <lineage>
        <taxon>Bacteria</taxon>
        <taxon>Pseudomonadati</taxon>
        <taxon>Pseudomonadota</taxon>
        <taxon>Gammaproteobacteria</taxon>
        <taxon>Lysobacterales</taxon>
        <taxon>Lysobacteraceae</taxon>
        <taxon>Pseudoxanthomonas</taxon>
    </lineage>
</organism>